<dbReference type="Proteomes" id="UP001595772">
    <property type="component" value="Unassembled WGS sequence"/>
</dbReference>
<evidence type="ECO:0000313" key="1">
    <source>
        <dbReference type="EMBL" id="MFC4024445.1"/>
    </source>
</evidence>
<dbReference type="RefSeq" id="WP_379496939.1">
    <property type="nucleotide sequence ID" value="NZ_JBHSAO010000008.1"/>
</dbReference>
<keyword evidence="2" id="KW-1185">Reference proteome</keyword>
<comment type="caution">
    <text evidence="1">The sequence shown here is derived from an EMBL/GenBank/DDBJ whole genome shotgun (WGS) entry which is preliminary data.</text>
</comment>
<gene>
    <name evidence="1" type="ORF">ACFOUV_11630</name>
</gene>
<accession>A0ABV8H0R1</accession>
<sequence>MGYILPVDHYQYNDYQKRVVQQQKNKHFIEGPFKVVLDRQHQDISSKYDALNRSSDQKLKSQNASEEIIGMLTGKGRHFSDFV</sequence>
<evidence type="ECO:0000313" key="2">
    <source>
        <dbReference type="Proteomes" id="UP001595772"/>
    </source>
</evidence>
<protein>
    <recommendedName>
        <fullName evidence="3">Transposase</fullName>
    </recommendedName>
</protein>
<name>A0ABV8H0R1_9BACI</name>
<organism evidence="1 2">
    <name type="scientific">Oceanobacillus longus</name>
    <dbReference type="NCBI Taxonomy" id="930120"/>
    <lineage>
        <taxon>Bacteria</taxon>
        <taxon>Bacillati</taxon>
        <taxon>Bacillota</taxon>
        <taxon>Bacilli</taxon>
        <taxon>Bacillales</taxon>
        <taxon>Bacillaceae</taxon>
        <taxon>Oceanobacillus</taxon>
    </lineage>
</organism>
<dbReference type="EMBL" id="JBHSAO010000008">
    <property type="protein sequence ID" value="MFC4024445.1"/>
    <property type="molecule type" value="Genomic_DNA"/>
</dbReference>
<proteinExistence type="predicted"/>
<evidence type="ECO:0008006" key="3">
    <source>
        <dbReference type="Google" id="ProtNLM"/>
    </source>
</evidence>
<reference evidence="2" key="1">
    <citation type="journal article" date="2019" name="Int. J. Syst. Evol. Microbiol.">
        <title>The Global Catalogue of Microorganisms (GCM) 10K type strain sequencing project: providing services to taxonomists for standard genome sequencing and annotation.</title>
        <authorList>
            <consortium name="The Broad Institute Genomics Platform"/>
            <consortium name="The Broad Institute Genome Sequencing Center for Infectious Disease"/>
            <person name="Wu L."/>
            <person name="Ma J."/>
        </authorList>
    </citation>
    <scope>NUCLEOTIDE SEQUENCE [LARGE SCALE GENOMIC DNA]</scope>
    <source>
        <strain evidence="2">IBRC-M 10703</strain>
    </source>
</reference>